<dbReference type="Pfam" id="PF00005">
    <property type="entry name" value="ABC_tran"/>
    <property type="match status" value="1"/>
</dbReference>
<dbReference type="PROSITE" id="PS00211">
    <property type="entry name" value="ABC_TRANSPORTER_1"/>
    <property type="match status" value="1"/>
</dbReference>
<comment type="subcellular location">
    <subcellularLocation>
        <location evidence="1">Cell membrane</location>
        <topology evidence="1">Multi-pass membrane protein</topology>
    </subcellularLocation>
</comment>
<feature type="domain" description="ABC transmembrane type-1" evidence="9">
    <location>
        <begin position="35"/>
        <end position="403"/>
    </location>
</feature>
<evidence type="ECO:0000256" key="2">
    <source>
        <dbReference type="ARBA" id="ARBA00022692"/>
    </source>
</evidence>
<dbReference type="Gene3D" id="1.20.1560.10">
    <property type="entry name" value="ABC transporter type 1, transmembrane domain"/>
    <property type="match status" value="1"/>
</dbReference>
<proteinExistence type="predicted"/>
<dbReference type="InterPro" id="IPR039421">
    <property type="entry name" value="Type_1_exporter"/>
</dbReference>
<comment type="caution">
    <text evidence="10">The sequence shown here is derived from an EMBL/GenBank/DDBJ whole genome shotgun (WGS) entry which is preliminary data.</text>
</comment>
<dbReference type="SUPFAM" id="SSF52540">
    <property type="entry name" value="P-loop containing nucleoside triphosphate hydrolases"/>
    <property type="match status" value="1"/>
</dbReference>
<dbReference type="SUPFAM" id="SSF90123">
    <property type="entry name" value="ABC transporter transmembrane region"/>
    <property type="match status" value="1"/>
</dbReference>
<dbReference type="Pfam" id="PF00664">
    <property type="entry name" value="ABC_membrane"/>
    <property type="match status" value="1"/>
</dbReference>
<dbReference type="CDD" id="cd18544">
    <property type="entry name" value="ABC_6TM_TmrA_like"/>
    <property type="match status" value="1"/>
</dbReference>
<keyword evidence="11" id="KW-1185">Reference proteome</keyword>
<dbReference type="PROSITE" id="PS50893">
    <property type="entry name" value="ABC_TRANSPORTER_2"/>
    <property type="match status" value="1"/>
</dbReference>
<dbReference type="EMBL" id="JAGGLL010000050">
    <property type="protein sequence ID" value="MBP2024130.1"/>
    <property type="molecule type" value="Genomic_DNA"/>
</dbReference>
<keyword evidence="3" id="KW-0547">Nucleotide-binding</keyword>
<dbReference type="InterPro" id="IPR003593">
    <property type="entry name" value="AAA+_ATPase"/>
</dbReference>
<name>A0ABS4K8M2_9CLOT</name>
<dbReference type="InterPro" id="IPR027417">
    <property type="entry name" value="P-loop_NTPase"/>
</dbReference>
<evidence type="ECO:0000259" key="9">
    <source>
        <dbReference type="PROSITE" id="PS50929"/>
    </source>
</evidence>
<evidence type="ECO:0000256" key="5">
    <source>
        <dbReference type="ARBA" id="ARBA00022989"/>
    </source>
</evidence>
<protein>
    <submittedName>
        <fullName evidence="10">ATP-binding cassette subfamily B protein</fullName>
    </submittedName>
</protein>
<sequence length="676" mass="76715">MEGFNYEEESLGKQYDSKLMKRLLKFASPYKGLILIVVALMLVVICLDLLMPYIIKNVIDNNVNSSKAVYSITEAERDKSVKIGDKFVVRGELSEGAKGALVYNTSNEPFIVEGIVEENTSFDIKDNKLVQGKKEFKAYKITKNDLAILRAQDLKSINTSAIYVLAICIAMFVFNYTQIFILQYTGQKIVYNIRATVFKHVEGLSLSFFDKNPVGRLVTRVTNDVETLNEMYTSVLVYLFKDIFLLLGIIIAMFILDVKLAIVSIVTLPVVIALTMVFRKYDREAYRKVRARLSRINSSLSENITGMKTVQIYGVEDKKFREFDNINNSYSHAAMEQIKVFAIFRPLMDMVYQLALAILIWVGGREVLGMDINLGVLYAFISYIQKFFQPIFDLSEKFDILQSSMASSERIFMLLDNNSIIKDIDKPVEVNRLKGTIEFKNVWFAYNDEDWVLRDVSFKISAGETIAFVGATGAGKTSIISLISRLYDIQKGEILIDGINIKDMKQEDLRRNLATVLQDVFLFTGDIKGNVRLNNEDISDEDVVKACEHVNANVFIEKLPEKYDAAVNERGSTFSQGERQLIAFARALAFNPPILVLDEATANIDTETESLIQDALNKLTQGRTTIIVAHRLSTIRNADKIIVLHKGKIREMGNHEELLQKQGLYSNLYKLQYEGQ</sequence>
<feature type="transmembrane region" description="Helical" evidence="7">
    <location>
        <begin position="161"/>
        <end position="184"/>
    </location>
</feature>
<reference evidence="10 11" key="1">
    <citation type="submission" date="2021-03" db="EMBL/GenBank/DDBJ databases">
        <title>Genomic Encyclopedia of Type Strains, Phase IV (KMG-IV): sequencing the most valuable type-strain genomes for metagenomic binning, comparative biology and taxonomic classification.</title>
        <authorList>
            <person name="Goeker M."/>
        </authorList>
    </citation>
    <scope>NUCLEOTIDE SEQUENCE [LARGE SCALE GENOMIC DNA]</scope>
    <source>
        <strain evidence="10 11">DSM 28650</strain>
    </source>
</reference>
<gene>
    <name evidence="10" type="ORF">J2Z44_003985</name>
</gene>
<feature type="domain" description="ABC transporter" evidence="8">
    <location>
        <begin position="437"/>
        <end position="671"/>
    </location>
</feature>
<dbReference type="Gene3D" id="3.40.50.300">
    <property type="entry name" value="P-loop containing nucleotide triphosphate hydrolases"/>
    <property type="match status" value="1"/>
</dbReference>
<dbReference type="InterPro" id="IPR036640">
    <property type="entry name" value="ABC1_TM_sf"/>
</dbReference>
<keyword evidence="6 7" id="KW-0472">Membrane</keyword>
<feature type="transmembrane region" description="Helical" evidence="7">
    <location>
        <begin position="32"/>
        <end position="55"/>
    </location>
</feature>
<evidence type="ECO:0000256" key="3">
    <source>
        <dbReference type="ARBA" id="ARBA00022741"/>
    </source>
</evidence>
<evidence type="ECO:0000313" key="11">
    <source>
        <dbReference type="Proteomes" id="UP001519308"/>
    </source>
</evidence>
<dbReference type="InterPro" id="IPR003439">
    <property type="entry name" value="ABC_transporter-like_ATP-bd"/>
</dbReference>
<dbReference type="SMART" id="SM00382">
    <property type="entry name" value="AAA"/>
    <property type="match status" value="1"/>
</dbReference>
<dbReference type="RefSeq" id="WP_021282568.1">
    <property type="nucleotide sequence ID" value="NZ_JAGGLL010000050.1"/>
</dbReference>
<dbReference type="InterPro" id="IPR011527">
    <property type="entry name" value="ABC1_TM_dom"/>
</dbReference>
<organism evidence="10 11">
    <name type="scientific">Clostridium punense</name>
    <dbReference type="NCBI Taxonomy" id="1054297"/>
    <lineage>
        <taxon>Bacteria</taxon>
        <taxon>Bacillati</taxon>
        <taxon>Bacillota</taxon>
        <taxon>Clostridia</taxon>
        <taxon>Eubacteriales</taxon>
        <taxon>Clostridiaceae</taxon>
        <taxon>Clostridium</taxon>
    </lineage>
</organism>
<accession>A0ABS4K8M2</accession>
<evidence type="ECO:0000256" key="6">
    <source>
        <dbReference type="ARBA" id="ARBA00023136"/>
    </source>
</evidence>
<keyword evidence="2 7" id="KW-0812">Transmembrane</keyword>
<dbReference type="Proteomes" id="UP001519308">
    <property type="component" value="Unassembled WGS sequence"/>
</dbReference>
<dbReference type="GO" id="GO:0005524">
    <property type="term" value="F:ATP binding"/>
    <property type="evidence" value="ECO:0007669"/>
    <property type="project" value="UniProtKB-KW"/>
</dbReference>
<dbReference type="CDD" id="cd03254">
    <property type="entry name" value="ABCC_Glucan_exporter_like"/>
    <property type="match status" value="1"/>
</dbReference>
<dbReference type="InterPro" id="IPR017871">
    <property type="entry name" value="ABC_transporter-like_CS"/>
</dbReference>
<feature type="transmembrane region" description="Helical" evidence="7">
    <location>
        <begin position="261"/>
        <end position="278"/>
    </location>
</feature>
<feature type="transmembrane region" description="Helical" evidence="7">
    <location>
        <begin position="340"/>
        <end position="361"/>
    </location>
</feature>
<evidence type="ECO:0000259" key="8">
    <source>
        <dbReference type="PROSITE" id="PS50893"/>
    </source>
</evidence>
<keyword evidence="5 7" id="KW-1133">Transmembrane helix</keyword>
<evidence type="ECO:0000256" key="7">
    <source>
        <dbReference type="SAM" id="Phobius"/>
    </source>
</evidence>
<keyword evidence="4 10" id="KW-0067">ATP-binding</keyword>
<dbReference type="PANTHER" id="PTHR43394:SF1">
    <property type="entry name" value="ATP-BINDING CASSETTE SUB-FAMILY B MEMBER 10, MITOCHONDRIAL"/>
    <property type="match status" value="1"/>
</dbReference>
<evidence type="ECO:0000256" key="4">
    <source>
        <dbReference type="ARBA" id="ARBA00022840"/>
    </source>
</evidence>
<dbReference type="PROSITE" id="PS50929">
    <property type="entry name" value="ABC_TM1F"/>
    <property type="match status" value="1"/>
</dbReference>
<feature type="transmembrane region" description="Helical" evidence="7">
    <location>
        <begin position="235"/>
        <end position="255"/>
    </location>
</feature>
<evidence type="ECO:0000256" key="1">
    <source>
        <dbReference type="ARBA" id="ARBA00004651"/>
    </source>
</evidence>
<dbReference type="PANTHER" id="PTHR43394">
    <property type="entry name" value="ATP-DEPENDENT PERMEASE MDL1, MITOCHONDRIAL"/>
    <property type="match status" value="1"/>
</dbReference>
<evidence type="ECO:0000313" key="10">
    <source>
        <dbReference type="EMBL" id="MBP2024130.1"/>
    </source>
</evidence>